<keyword evidence="2" id="KW-1185">Reference proteome</keyword>
<dbReference type="KEGG" id="iag:Igag_0855"/>
<evidence type="ECO:0000313" key="1">
    <source>
        <dbReference type="EMBL" id="ADM27672.1"/>
    </source>
</evidence>
<dbReference type="EMBL" id="CP002098">
    <property type="protein sequence ID" value="ADM27672.1"/>
    <property type="molecule type" value="Genomic_DNA"/>
</dbReference>
<gene>
    <name evidence="1" type="ordered locus">Igag_0855</name>
</gene>
<dbReference type="AlphaFoldDB" id="E0STQ6"/>
<dbReference type="HOGENOM" id="CLU_1412351_0_0_2"/>
<name>E0STQ6_IGNAA</name>
<dbReference type="Proteomes" id="UP000001304">
    <property type="component" value="Chromosome"/>
</dbReference>
<protein>
    <submittedName>
        <fullName evidence="1">Uncharacterized protein</fullName>
    </submittedName>
</protein>
<reference evidence="1 2" key="1">
    <citation type="journal article" date="2010" name="Stand. Genomic Sci.">
        <title>Complete genome sequence of Ignisphaera aggregans type strain (AQ1.S1).</title>
        <authorList>
            <person name="Goker M."/>
            <person name="Held B."/>
            <person name="Lapidus A."/>
            <person name="Nolan M."/>
            <person name="Spring S."/>
            <person name="Yasawong M."/>
            <person name="Lucas S."/>
            <person name="Glavina Del Rio T."/>
            <person name="Tice H."/>
            <person name="Cheng J.F."/>
            <person name="Goodwin L."/>
            <person name="Tapia R."/>
            <person name="Pitluck S."/>
            <person name="Liolios K."/>
            <person name="Ivanova N."/>
            <person name="Mavromatis K."/>
            <person name="Mikhailova N."/>
            <person name="Pati A."/>
            <person name="Chen A."/>
            <person name="Palaniappan K."/>
            <person name="Brambilla E."/>
            <person name="Land M."/>
            <person name="Hauser L."/>
            <person name="Chang Y.J."/>
            <person name="Jeffries C.D."/>
            <person name="Brettin T."/>
            <person name="Detter J.C."/>
            <person name="Han C."/>
            <person name="Rohde M."/>
            <person name="Sikorski J."/>
            <person name="Woyke T."/>
            <person name="Bristow J."/>
            <person name="Eisen J.A."/>
            <person name="Markowitz V."/>
            <person name="Hugenholtz P."/>
            <person name="Kyrpides N.C."/>
            <person name="Klenk H.P."/>
        </authorList>
    </citation>
    <scope>NUCLEOTIDE SEQUENCE [LARGE SCALE GENOMIC DNA]</scope>
    <source>
        <strain evidence="2">DSM 17230 / JCM 13409 / AQ1.S1</strain>
    </source>
</reference>
<accession>E0STQ6</accession>
<dbReference type="BioCyc" id="IAGG583356:GHAH-838-MONOMER"/>
<sequence length="192" mass="22398">MALDTYLIILVERGQRFRELTKWCSRFKINCINRFVATTDDRGIANTLTFIGERHRANVLFLEKSDSGIGLVAMESRDLGKVFGDLLNRVLKYYSILIPLPTYAGYPITLFPSDKHLNRFMEIEIPAIRSYASIYLSGIYRPVRIRDVKTMESIIRMFTRNRHIQLLMRRMRIEESDIYTPFSNVLQSYGAS</sequence>
<organism evidence="1 2">
    <name type="scientific">Ignisphaera aggregans (strain DSM 17230 / JCM 13409 / AQ1.S1)</name>
    <dbReference type="NCBI Taxonomy" id="583356"/>
    <lineage>
        <taxon>Archaea</taxon>
        <taxon>Thermoproteota</taxon>
        <taxon>Thermoprotei</taxon>
        <taxon>Desulfurococcales</taxon>
        <taxon>Desulfurococcaceae</taxon>
        <taxon>Ignisphaera</taxon>
    </lineage>
</organism>
<evidence type="ECO:0000313" key="2">
    <source>
        <dbReference type="Proteomes" id="UP000001304"/>
    </source>
</evidence>
<proteinExistence type="predicted"/>